<name>A0A0K2UEE0_LEPSM</name>
<reference evidence="2" key="1">
    <citation type="submission" date="2014-05" db="EMBL/GenBank/DDBJ databases">
        <authorList>
            <person name="Chronopoulou M."/>
        </authorList>
    </citation>
    <scope>NUCLEOTIDE SEQUENCE</scope>
    <source>
        <tissue evidence="2">Whole organism</tissue>
    </source>
</reference>
<evidence type="ECO:0000256" key="1">
    <source>
        <dbReference type="SAM" id="Phobius"/>
    </source>
</evidence>
<keyword evidence="1" id="KW-1133">Transmembrane helix</keyword>
<keyword evidence="1" id="KW-0812">Transmembrane</keyword>
<sequence length="41" mass="5072">AYTRKMYFHNLNRLKFGNLFIFELVFRLSFSIFFCRMLSLS</sequence>
<accession>A0A0K2UEE0</accession>
<feature type="transmembrane region" description="Helical" evidence="1">
    <location>
        <begin position="20"/>
        <end position="39"/>
    </location>
</feature>
<protein>
    <submittedName>
        <fullName evidence="2">Uncharacterized protein</fullName>
    </submittedName>
</protein>
<dbReference type="EMBL" id="HACA01018961">
    <property type="protein sequence ID" value="CDW36322.1"/>
    <property type="molecule type" value="Transcribed_RNA"/>
</dbReference>
<evidence type="ECO:0000313" key="2">
    <source>
        <dbReference type="EMBL" id="CDW36322.1"/>
    </source>
</evidence>
<dbReference type="AlphaFoldDB" id="A0A0K2UEE0"/>
<proteinExistence type="predicted"/>
<keyword evidence="1" id="KW-0472">Membrane</keyword>
<feature type="non-terminal residue" evidence="2">
    <location>
        <position position="1"/>
    </location>
</feature>
<organism evidence="2">
    <name type="scientific">Lepeophtheirus salmonis</name>
    <name type="common">Salmon louse</name>
    <name type="synonym">Caligus salmonis</name>
    <dbReference type="NCBI Taxonomy" id="72036"/>
    <lineage>
        <taxon>Eukaryota</taxon>
        <taxon>Metazoa</taxon>
        <taxon>Ecdysozoa</taxon>
        <taxon>Arthropoda</taxon>
        <taxon>Crustacea</taxon>
        <taxon>Multicrustacea</taxon>
        <taxon>Hexanauplia</taxon>
        <taxon>Copepoda</taxon>
        <taxon>Siphonostomatoida</taxon>
        <taxon>Caligidae</taxon>
        <taxon>Lepeophtheirus</taxon>
    </lineage>
</organism>